<accession>A0A369WDY7</accession>
<dbReference type="InterPro" id="IPR012663">
    <property type="entry name" value="CHP02450_Tryp"/>
</dbReference>
<dbReference type="Proteomes" id="UP000253769">
    <property type="component" value="Unassembled WGS sequence"/>
</dbReference>
<protein>
    <submittedName>
        <fullName evidence="1">TIGR02450 family Trp-rich protein</fullName>
    </submittedName>
</protein>
<dbReference type="EMBL" id="QQOH01000003">
    <property type="protein sequence ID" value="RDE19513.1"/>
    <property type="molecule type" value="Genomic_DNA"/>
</dbReference>
<dbReference type="Pfam" id="PF09493">
    <property type="entry name" value="DUF2389"/>
    <property type="match status" value="1"/>
</dbReference>
<sequence>MNSINPSKLLLSKWTAVNPSDNEKHFQVTRVFPTASRNLIQIELLALTSSRKRRMVWTELKDDQQWQPGWR</sequence>
<comment type="caution">
    <text evidence="1">The sequence shown here is derived from an EMBL/GenBank/DDBJ whole genome shotgun (WGS) entry which is preliminary data.</text>
</comment>
<gene>
    <name evidence="1" type="ORF">DV711_11520</name>
</gene>
<evidence type="ECO:0000313" key="1">
    <source>
        <dbReference type="EMBL" id="RDE19513.1"/>
    </source>
</evidence>
<dbReference type="OrthoDB" id="5592973at2"/>
<reference evidence="1 2" key="1">
    <citation type="submission" date="2018-07" db="EMBL/GenBank/DDBJ databases">
        <title>Motiliproteus coralliicola sp. nov., a bacterium isolated from Coral.</title>
        <authorList>
            <person name="Wang G."/>
        </authorList>
    </citation>
    <scope>NUCLEOTIDE SEQUENCE [LARGE SCALE GENOMIC DNA]</scope>
    <source>
        <strain evidence="1 2">C34</strain>
    </source>
</reference>
<organism evidence="1 2">
    <name type="scientific">Motiliproteus coralliicola</name>
    <dbReference type="NCBI Taxonomy" id="2283196"/>
    <lineage>
        <taxon>Bacteria</taxon>
        <taxon>Pseudomonadati</taxon>
        <taxon>Pseudomonadota</taxon>
        <taxon>Gammaproteobacteria</taxon>
        <taxon>Oceanospirillales</taxon>
        <taxon>Oceanospirillaceae</taxon>
        <taxon>Motiliproteus</taxon>
    </lineage>
</organism>
<dbReference type="AlphaFoldDB" id="A0A369WDY7"/>
<evidence type="ECO:0000313" key="2">
    <source>
        <dbReference type="Proteomes" id="UP000253769"/>
    </source>
</evidence>
<keyword evidence="2" id="KW-1185">Reference proteome</keyword>
<proteinExistence type="predicted"/>
<dbReference type="NCBIfam" id="TIGR02450">
    <property type="entry name" value="TIGR02450 family Trp-rich protein"/>
    <property type="match status" value="1"/>
</dbReference>
<name>A0A369WDY7_9GAMM</name>
<dbReference type="RefSeq" id="WP_114695858.1">
    <property type="nucleotide sequence ID" value="NZ_QQOH01000003.1"/>
</dbReference>